<evidence type="ECO:0000313" key="4">
    <source>
        <dbReference type="EMBL" id="TWT23770.1"/>
    </source>
</evidence>
<dbReference type="EMBL" id="VOHK01000001">
    <property type="protein sequence ID" value="TWT23770.1"/>
    <property type="molecule type" value="Genomic_DNA"/>
</dbReference>
<dbReference type="Pfam" id="PF13349">
    <property type="entry name" value="DUF4097"/>
    <property type="match status" value="1"/>
</dbReference>
<dbReference type="Proteomes" id="UP000319980">
    <property type="component" value="Unassembled WGS sequence"/>
</dbReference>
<reference evidence="4 5" key="1">
    <citation type="journal article" date="2008" name="Int. J. Syst. Evol. Microbiol.">
        <title>Luteimonas marina sp. nov., isolated from seawater.</title>
        <authorList>
            <person name="Baik K.S."/>
            <person name="Park S.C."/>
            <person name="Kim M.S."/>
            <person name="Kim E.M."/>
            <person name="Park C."/>
            <person name="Chun J."/>
            <person name="Seong C.N."/>
        </authorList>
    </citation>
    <scope>NUCLEOTIDE SEQUENCE [LARGE SCALE GENOMIC DNA]</scope>
    <source>
        <strain evidence="4 5">FR1330</strain>
    </source>
</reference>
<keyword evidence="2" id="KW-0732">Signal</keyword>
<protein>
    <recommendedName>
        <fullName evidence="3">DUF4097 domain-containing protein</fullName>
    </recommendedName>
</protein>
<dbReference type="Gene3D" id="2.160.20.120">
    <property type="match status" value="1"/>
</dbReference>
<dbReference type="AlphaFoldDB" id="A0A5C5UE64"/>
<dbReference type="OrthoDB" id="5944342at2"/>
<dbReference type="RefSeq" id="WP_146385158.1">
    <property type="nucleotide sequence ID" value="NZ_VOHK01000001.1"/>
</dbReference>
<gene>
    <name evidence="4" type="ORF">FQY83_03915</name>
</gene>
<name>A0A5C5UE64_9GAMM</name>
<keyword evidence="5" id="KW-1185">Reference proteome</keyword>
<sequence>MSRHAATALLLLAVASGPALADQCQHSAPRSLDLDFSGVKSVMFDVGHHELRVNAAAGATGAVKGRACASDADRLDRLTLTQERRGDKLVVRLASDSSWSGLSFGARYAYLALEASVPDSVLVQVDVGSGDAWVTGASSLSADVGSGDVEARRTRGLVTAKVGSGDLKVDDAGALNVLSIGSGDVEAANLRGDAEVGSIGSGDFNLDRATGSVKIGSIGSGDAELSGIGGSVTVRSIGSGGLEARGVGGDLSVSSVGSGDIDHSGVKGRVDLPRKR</sequence>
<proteinExistence type="predicted"/>
<feature type="region of interest" description="Disordered" evidence="1">
    <location>
        <begin position="256"/>
        <end position="276"/>
    </location>
</feature>
<feature type="domain" description="DUF4097" evidence="3">
    <location>
        <begin position="62"/>
        <end position="226"/>
    </location>
</feature>
<evidence type="ECO:0000256" key="1">
    <source>
        <dbReference type="SAM" id="MobiDB-lite"/>
    </source>
</evidence>
<feature type="chain" id="PRO_5022683674" description="DUF4097 domain-containing protein" evidence="2">
    <location>
        <begin position="22"/>
        <end position="276"/>
    </location>
</feature>
<feature type="compositionally biased region" description="Basic and acidic residues" evidence="1">
    <location>
        <begin position="260"/>
        <end position="276"/>
    </location>
</feature>
<organism evidence="4 5">
    <name type="scientific">Luteimonas marina</name>
    <dbReference type="NCBI Taxonomy" id="488485"/>
    <lineage>
        <taxon>Bacteria</taxon>
        <taxon>Pseudomonadati</taxon>
        <taxon>Pseudomonadota</taxon>
        <taxon>Gammaproteobacteria</taxon>
        <taxon>Lysobacterales</taxon>
        <taxon>Lysobacteraceae</taxon>
        <taxon>Luteimonas</taxon>
    </lineage>
</organism>
<evidence type="ECO:0000259" key="3">
    <source>
        <dbReference type="Pfam" id="PF13349"/>
    </source>
</evidence>
<feature type="signal peptide" evidence="2">
    <location>
        <begin position="1"/>
        <end position="21"/>
    </location>
</feature>
<dbReference type="InterPro" id="IPR025164">
    <property type="entry name" value="Toastrack_DUF4097"/>
</dbReference>
<evidence type="ECO:0000256" key="2">
    <source>
        <dbReference type="SAM" id="SignalP"/>
    </source>
</evidence>
<evidence type="ECO:0000313" key="5">
    <source>
        <dbReference type="Proteomes" id="UP000319980"/>
    </source>
</evidence>
<comment type="caution">
    <text evidence="4">The sequence shown here is derived from an EMBL/GenBank/DDBJ whole genome shotgun (WGS) entry which is preliminary data.</text>
</comment>
<accession>A0A5C5UE64</accession>